<name>A0A0W8FV87_9ZZZZ</name>
<gene>
    <name evidence="1" type="ORF">ASZ90_005508</name>
</gene>
<dbReference type="Pfam" id="PF09957">
    <property type="entry name" value="VapB_antitoxin"/>
    <property type="match status" value="1"/>
</dbReference>
<comment type="caution">
    <text evidence="1">The sequence shown here is derived from an EMBL/GenBank/DDBJ whole genome shotgun (WGS) entry which is preliminary data.</text>
</comment>
<dbReference type="InterPro" id="IPR019239">
    <property type="entry name" value="VapB_antitoxin"/>
</dbReference>
<protein>
    <submittedName>
        <fullName evidence="1">Uncharacterized protein</fullName>
    </submittedName>
</protein>
<organism evidence="1">
    <name type="scientific">hydrocarbon metagenome</name>
    <dbReference type="NCBI Taxonomy" id="938273"/>
    <lineage>
        <taxon>unclassified sequences</taxon>
        <taxon>metagenomes</taxon>
        <taxon>ecological metagenomes</taxon>
    </lineage>
</organism>
<dbReference type="EMBL" id="LNQE01000836">
    <property type="protein sequence ID" value="KUG24681.1"/>
    <property type="molecule type" value="Genomic_DNA"/>
</dbReference>
<proteinExistence type="predicted"/>
<evidence type="ECO:0000313" key="1">
    <source>
        <dbReference type="EMBL" id="KUG24681.1"/>
    </source>
</evidence>
<accession>A0A0W8FV87</accession>
<dbReference type="AlphaFoldDB" id="A0A0W8FV87"/>
<sequence>MATNLALDDKLIGQAVKIGQHKTKKDAVTTALKEYIAHRKQMDIIKLFGSIDFVSDYDYKSARHR</sequence>
<reference evidence="1" key="1">
    <citation type="journal article" date="2015" name="Proc. Natl. Acad. Sci. U.S.A.">
        <title>Networks of energetic and metabolic interactions define dynamics in microbial communities.</title>
        <authorList>
            <person name="Embree M."/>
            <person name="Liu J.K."/>
            <person name="Al-Bassam M.M."/>
            <person name="Zengler K."/>
        </authorList>
    </citation>
    <scope>NUCLEOTIDE SEQUENCE</scope>
</reference>